<sequence length="275" mass="30659">MASAALELLRTSIAVAQRINPITPHHHVVWCVLSAKNKDGLPELSAEDRLSFFHAVRDTQEKITTETGITDFNINWEEGCGKPVPGGLDSWTRYVHVVPRMVGDLEGDAVHELLDRWTWSGGMIVQPEAEPWPCDAKRKDRTPEIMAAEAAQFRQMLSSAGIPKNMAACADGFKFSHIPIASGLTFFVSEFGSTVAFVNLRPFRRGHVLLSPRRCVARLRDLTRVEYEDLIDSAGRLGDALRLVEFPRGFEFSVQDGPLASQSIPHVHIHMIPRI</sequence>
<dbReference type="Proteomes" id="UP000324585">
    <property type="component" value="Unassembled WGS sequence"/>
</dbReference>
<dbReference type="PROSITE" id="PS51084">
    <property type="entry name" value="HIT_2"/>
    <property type="match status" value="1"/>
</dbReference>
<reference evidence="4" key="1">
    <citation type="journal article" date="2019" name="Nat. Commun.">
        <title>Expansion of phycobilisome linker gene families in mesophilic red algae.</title>
        <authorList>
            <person name="Lee J."/>
            <person name="Kim D."/>
            <person name="Bhattacharya D."/>
            <person name="Yoon H.S."/>
        </authorList>
    </citation>
    <scope>NUCLEOTIDE SEQUENCE [LARGE SCALE GENOMIC DNA]</scope>
    <source>
        <strain evidence="4">CCMP 1328</strain>
    </source>
</reference>
<dbReference type="InterPro" id="IPR019808">
    <property type="entry name" value="Histidine_triad_CS"/>
</dbReference>
<dbReference type="SUPFAM" id="SSF54197">
    <property type="entry name" value="HIT-like"/>
    <property type="match status" value="2"/>
</dbReference>
<dbReference type="InterPro" id="IPR051884">
    <property type="entry name" value="Bis(5'-adenosyl)-TPase_reg"/>
</dbReference>
<dbReference type="PROSITE" id="PS00892">
    <property type="entry name" value="HIT_1"/>
    <property type="match status" value="1"/>
</dbReference>
<dbReference type="EMBL" id="VRMN01000001">
    <property type="protein sequence ID" value="KAA8499590.1"/>
    <property type="molecule type" value="Genomic_DNA"/>
</dbReference>
<dbReference type="Pfam" id="PF01230">
    <property type="entry name" value="HIT"/>
    <property type="match status" value="1"/>
</dbReference>
<proteinExistence type="predicted"/>
<keyword evidence="4" id="KW-1185">Reference proteome</keyword>
<evidence type="ECO:0000313" key="4">
    <source>
        <dbReference type="Proteomes" id="UP000324585"/>
    </source>
</evidence>
<organism evidence="3 4">
    <name type="scientific">Porphyridium purpureum</name>
    <name type="common">Red alga</name>
    <name type="synonym">Porphyridium cruentum</name>
    <dbReference type="NCBI Taxonomy" id="35688"/>
    <lineage>
        <taxon>Eukaryota</taxon>
        <taxon>Rhodophyta</taxon>
        <taxon>Bangiophyceae</taxon>
        <taxon>Porphyridiales</taxon>
        <taxon>Porphyridiaceae</taxon>
        <taxon>Porphyridium</taxon>
    </lineage>
</organism>
<dbReference type="PANTHER" id="PTHR46243:SF1">
    <property type="entry name" value="BIS(5'-ADENOSYL)-TRIPHOSPHATASE"/>
    <property type="match status" value="1"/>
</dbReference>
<dbReference type="GO" id="GO:0003824">
    <property type="term" value="F:catalytic activity"/>
    <property type="evidence" value="ECO:0007669"/>
    <property type="project" value="InterPro"/>
</dbReference>
<comment type="caution">
    <text evidence="3">The sequence shown here is derived from an EMBL/GenBank/DDBJ whole genome shotgun (WGS) entry which is preliminary data.</text>
</comment>
<dbReference type="AlphaFoldDB" id="A0A5J4Z907"/>
<accession>A0A5J4Z907</accession>
<evidence type="ECO:0000313" key="3">
    <source>
        <dbReference type="EMBL" id="KAA8499590.1"/>
    </source>
</evidence>
<feature type="domain" description="HIT" evidence="2">
    <location>
        <begin position="174"/>
        <end position="275"/>
    </location>
</feature>
<feature type="short sequence motif" description="Histidine triad motif" evidence="1">
    <location>
        <begin position="266"/>
        <end position="270"/>
    </location>
</feature>
<dbReference type="Gene3D" id="3.30.428.10">
    <property type="entry name" value="HIT-like"/>
    <property type="match status" value="2"/>
</dbReference>
<gene>
    <name evidence="3" type="ORF">FVE85_7175</name>
</gene>
<dbReference type="OrthoDB" id="680339at2759"/>
<dbReference type="InterPro" id="IPR011146">
    <property type="entry name" value="HIT-like"/>
</dbReference>
<evidence type="ECO:0000256" key="1">
    <source>
        <dbReference type="PROSITE-ProRule" id="PRU00464"/>
    </source>
</evidence>
<evidence type="ECO:0000259" key="2">
    <source>
        <dbReference type="PROSITE" id="PS51084"/>
    </source>
</evidence>
<dbReference type="OMA" id="HIHMIPR"/>
<dbReference type="PANTHER" id="PTHR46243">
    <property type="entry name" value="BIS(5'-ADENOSYL)-TRIPHOSPHATASE"/>
    <property type="match status" value="1"/>
</dbReference>
<protein>
    <submittedName>
        <fullName evidence="3">Bifunctional bis(5'-adenosyl)-triphosphatase/adenylylsulfatase FHIT</fullName>
    </submittedName>
</protein>
<name>A0A5J4Z907_PORPP</name>
<dbReference type="InterPro" id="IPR036265">
    <property type="entry name" value="HIT-like_sf"/>
</dbReference>